<dbReference type="PANTHER" id="PTHR44145">
    <property type="entry name" value="DNAJ HOMOLOG SUBFAMILY A MEMBER 3, MITOCHONDRIAL"/>
    <property type="match status" value="1"/>
</dbReference>
<evidence type="ECO:0000256" key="4">
    <source>
        <dbReference type="ARBA" id="ARBA00022833"/>
    </source>
</evidence>
<dbReference type="InterPro" id="IPR051938">
    <property type="entry name" value="Apopto_cytoskel_mod"/>
</dbReference>
<dbReference type="InterPro" id="IPR036410">
    <property type="entry name" value="HSP_DnaJ_Cys-rich_dom_sf"/>
</dbReference>
<keyword evidence="4 6" id="KW-0862">Zinc</keyword>
<evidence type="ECO:0000256" key="1">
    <source>
        <dbReference type="ARBA" id="ARBA00022723"/>
    </source>
</evidence>
<keyword evidence="2" id="KW-0677">Repeat</keyword>
<dbReference type="GO" id="GO:0043066">
    <property type="term" value="P:negative regulation of apoptotic process"/>
    <property type="evidence" value="ECO:0007669"/>
    <property type="project" value="TreeGrafter"/>
</dbReference>
<dbReference type="HAMAP" id="MF_01152">
    <property type="entry name" value="DnaJ"/>
    <property type="match status" value="1"/>
</dbReference>
<evidence type="ECO:0000256" key="7">
    <source>
        <dbReference type="SAM" id="MobiDB-lite"/>
    </source>
</evidence>
<feature type="region of interest" description="Disordered" evidence="7">
    <location>
        <begin position="441"/>
        <end position="473"/>
    </location>
</feature>
<dbReference type="CDD" id="cd10719">
    <property type="entry name" value="DnaJ_zf"/>
    <property type="match status" value="1"/>
</dbReference>
<dbReference type="Gene3D" id="2.10.230.10">
    <property type="entry name" value="Heat shock protein DnaJ, cysteine-rich domain"/>
    <property type="match status" value="1"/>
</dbReference>
<dbReference type="InterPro" id="IPR001305">
    <property type="entry name" value="HSP_DnaJ_Cys-rich_dom"/>
</dbReference>
<feature type="domain" description="CR-type" evidence="9">
    <location>
        <begin position="209"/>
        <end position="288"/>
    </location>
</feature>
<dbReference type="EMBL" id="LR899012">
    <property type="protein sequence ID" value="CAD7088070.1"/>
    <property type="molecule type" value="Genomic_DNA"/>
</dbReference>
<evidence type="ECO:0000259" key="9">
    <source>
        <dbReference type="PROSITE" id="PS51188"/>
    </source>
</evidence>
<evidence type="ECO:0000256" key="3">
    <source>
        <dbReference type="ARBA" id="ARBA00022771"/>
    </source>
</evidence>
<reference evidence="10 11" key="1">
    <citation type="submission" date="2020-11" db="EMBL/GenBank/DDBJ databases">
        <authorList>
            <person name="Wallbank WR R."/>
            <person name="Pardo Diaz C."/>
            <person name="Kozak K."/>
            <person name="Martin S."/>
            <person name="Jiggins C."/>
            <person name="Moest M."/>
            <person name="Warren A I."/>
            <person name="Generalovic N T."/>
            <person name="Byers J.R.P. K."/>
            <person name="Montejo-Kovacevich G."/>
            <person name="Yen C E."/>
        </authorList>
    </citation>
    <scope>NUCLEOTIDE SEQUENCE [LARGE SCALE GENOMIC DNA]</scope>
</reference>
<dbReference type="GO" id="GO:0005524">
    <property type="term" value="F:ATP binding"/>
    <property type="evidence" value="ECO:0007669"/>
    <property type="project" value="InterPro"/>
</dbReference>
<keyword evidence="11" id="KW-1185">Reference proteome</keyword>
<dbReference type="Pfam" id="PF00226">
    <property type="entry name" value="DnaJ"/>
    <property type="match status" value="1"/>
</dbReference>
<dbReference type="InterPro" id="IPR001623">
    <property type="entry name" value="DnaJ_domain"/>
</dbReference>
<sequence>MNALQNCFNVAKYLMHYHPYRRHSKLYFDTFRLISSMHQFKVNTMIKYPKREIPKDSQAELPIEQRNIHQTSSRLAERKNYYNILGVRKDATLRDIKKAYYVLAKRYHPDSSKAFTSPESDKKFQEIAEAYRILSDESKRLEYDLYGVVKSIKRSLPELKTKNENEQRLHRMFDEIGFTRDSGDFDPPFPIEIPEEATIKLTFLQSVRGTKKDITVKTMKKCHACAGVTGTPIKRNLVMCAKCNGSGVQAITTKAHMVRGPCKVCNGRRYVPQQSCLQCNGRGIMIVNKQVEVNVPAGVDSGDIIRVPHPNKKQQIAVRILVAKSDDFTRVGNDILSDLMIPLSQAVLGGSVKVKGVDGENNEIVLQPGTESNTKIRLVGKGVKTNSGVGDHILTVKVRIPKILSAKQRALMTAFAEMEHDEPDHKAELRKSKIRDELANLHNLNKQQKKSPLTTMSKQKMSNDLSTKRFFPK</sequence>
<dbReference type="GO" id="GO:0009408">
    <property type="term" value="P:response to heat"/>
    <property type="evidence" value="ECO:0007669"/>
    <property type="project" value="InterPro"/>
</dbReference>
<dbReference type="Proteomes" id="UP000594454">
    <property type="component" value="Chromosome 4"/>
</dbReference>
<dbReference type="PANTHER" id="PTHR44145:SF3">
    <property type="entry name" value="DNAJ HOMOLOG SUBFAMILY A MEMBER 3, MITOCHONDRIAL"/>
    <property type="match status" value="1"/>
</dbReference>
<feature type="domain" description="J" evidence="8">
    <location>
        <begin position="80"/>
        <end position="147"/>
    </location>
</feature>
<dbReference type="AlphaFoldDB" id="A0A7R8YX52"/>
<dbReference type="InterPro" id="IPR012724">
    <property type="entry name" value="DnaJ"/>
</dbReference>
<name>A0A7R8YX52_HERIL</name>
<protein>
    <submittedName>
        <fullName evidence="10">Uncharacterized protein</fullName>
    </submittedName>
</protein>
<dbReference type="InterPro" id="IPR002939">
    <property type="entry name" value="DnaJ_C"/>
</dbReference>
<dbReference type="PRINTS" id="PR00625">
    <property type="entry name" value="JDOMAIN"/>
</dbReference>
<dbReference type="InterPro" id="IPR036869">
    <property type="entry name" value="J_dom_sf"/>
</dbReference>
<dbReference type="PROSITE" id="PS50076">
    <property type="entry name" value="DNAJ_2"/>
    <property type="match status" value="1"/>
</dbReference>
<dbReference type="GO" id="GO:0031072">
    <property type="term" value="F:heat shock protein binding"/>
    <property type="evidence" value="ECO:0007669"/>
    <property type="project" value="InterPro"/>
</dbReference>
<evidence type="ECO:0000259" key="8">
    <source>
        <dbReference type="PROSITE" id="PS50076"/>
    </source>
</evidence>
<keyword evidence="1 6" id="KW-0479">Metal-binding</keyword>
<dbReference type="GO" id="GO:0007005">
    <property type="term" value="P:mitochondrion organization"/>
    <property type="evidence" value="ECO:0007669"/>
    <property type="project" value="TreeGrafter"/>
</dbReference>
<dbReference type="Gene3D" id="1.10.287.110">
    <property type="entry name" value="DnaJ domain"/>
    <property type="match status" value="1"/>
</dbReference>
<dbReference type="OrthoDB" id="376357at2759"/>
<organism evidence="10 11">
    <name type="scientific">Hermetia illucens</name>
    <name type="common">Black soldier fly</name>
    <dbReference type="NCBI Taxonomy" id="343691"/>
    <lineage>
        <taxon>Eukaryota</taxon>
        <taxon>Metazoa</taxon>
        <taxon>Ecdysozoa</taxon>
        <taxon>Arthropoda</taxon>
        <taxon>Hexapoda</taxon>
        <taxon>Insecta</taxon>
        <taxon>Pterygota</taxon>
        <taxon>Neoptera</taxon>
        <taxon>Endopterygota</taxon>
        <taxon>Diptera</taxon>
        <taxon>Brachycera</taxon>
        <taxon>Stratiomyomorpha</taxon>
        <taxon>Stratiomyidae</taxon>
        <taxon>Hermetiinae</taxon>
        <taxon>Hermetia</taxon>
    </lineage>
</organism>
<evidence type="ECO:0000313" key="10">
    <source>
        <dbReference type="EMBL" id="CAD7088070.1"/>
    </source>
</evidence>
<dbReference type="CDD" id="cd06257">
    <property type="entry name" value="DnaJ"/>
    <property type="match status" value="1"/>
</dbReference>
<dbReference type="Pfam" id="PF01556">
    <property type="entry name" value="DnaJ_C"/>
    <property type="match status" value="1"/>
</dbReference>
<dbReference type="SMART" id="SM00271">
    <property type="entry name" value="DnaJ"/>
    <property type="match status" value="1"/>
</dbReference>
<dbReference type="FunFam" id="2.60.260.20:FF:000005">
    <property type="entry name" value="Chaperone protein dnaJ 1, mitochondrial"/>
    <property type="match status" value="1"/>
</dbReference>
<dbReference type="GO" id="GO:0006457">
    <property type="term" value="P:protein folding"/>
    <property type="evidence" value="ECO:0007669"/>
    <property type="project" value="InterPro"/>
</dbReference>
<dbReference type="GO" id="GO:0008270">
    <property type="term" value="F:zinc ion binding"/>
    <property type="evidence" value="ECO:0007669"/>
    <property type="project" value="UniProtKB-KW"/>
</dbReference>
<gene>
    <name evidence="10" type="ORF">HERILL_LOCUS10728</name>
</gene>
<evidence type="ECO:0000256" key="6">
    <source>
        <dbReference type="PROSITE-ProRule" id="PRU00546"/>
    </source>
</evidence>
<dbReference type="FunCoup" id="A0A7R8YX52">
    <property type="interactions" value="1"/>
</dbReference>
<accession>A0A7R8YX52</accession>
<dbReference type="SUPFAM" id="SSF49493">
    <property type="entry name" value="HSP40/DnaJ peptide-binding domain"/>
    <property type="match status" value="1"/>
</dbReference>
<dbReference type="InParanoid" id="A0A7R8YX52"/>
<dbReference type="OMA" id="LIFMQRG"/>
<proteinExistence type="inferred from homology"/>
<feature type="zinc finger region" description="CR-type" evidence="6">
    <location>
        <begin position="209"/>
        <end position="288"/>
    </location>
</feature>
<dbReference type="GO" id="GO:0005739">
    <property type="term" value="C:mitochondrion"/>
    <property type="evidence" value="ECO:0007669"/>
    <property type="project" value="TreeGrafter"/>
</dbReference>
<dbReference type="Gene3D" id="2.60.260.20">
    <property type="entry name" value="Urease metallochaperone UreE, N-terminal domain"/>
    <property type="match status" value="2"/>
</dbReference>
<keyword evidence="3 6" id="KW-0863">Zinc-finger</keyword>
<dbReference type="InterPro" id="IPR008971">
    <property type="entry name" value="HSP40/DnaJ_pept-bd"/>
</dbReference>
<dbReference type="CDD" id="cd10747">
    <property type="entry name" value="DnaJ_C"/>
    <property type="match status" value="1"/>
</dbReference>
<evidence type="ECO:0000256" key="2">
    <source>
        <dbReference type="ARBA" id="ARBA00022737"/>
    </source>
</evidence>
<evidence type="ECO:0000313" key="11">
    <source>
        <dbReference type="Proteomes" id="UP000594454"/>
    </source>
</evidence>
<feature type="compositionally biased region" description="Polar residues" evidence="7">
    <location>
        <begin position="442"/>
        <end position="465"/>
    </location>
</feature>
<evidence type="ECO:0000256" key="5">
    <source>
        <dbReference type="ARBA" id="ARBA00023186"/>
    </source>
</evidence>
<dbReference type="SUPFAM" id="SSF46565">
    <property type="entry name" value="Chaperone J-domain"/>
    <property type="match status" value="1"/>
</dbReference>
<dbReference type="GO" id="GO:0051082">
    <property type="term" value="F:unfolded protein binding"/>
    <property type="evidence" value="ECO:0007669"/>
    <property type="project" value="InterPro"/>
</dbReference>
<dbReference type="PROSITE" id="PS51188">
    <property type="entry name" value="ZF_CR"/>
    <property type="match status" value="1"/>
</dbReference>
<keyword evidence="5" id="KW-0143">Chaperone</keyword>
<dbReference type="SUPFAM" id="SSF57938">
    <property type="entry name" value="DnaJ/Hsp40 cysteine-rich domain"/>
    <property type="match status" value="1"/>
</dbReference>